<sequence length="92" mass="10342">MIVNLVSDFSADAIGLRECADDLLDELRKEMRRVLSELADTVCTDLEDCLELRQRGCIARRPSAETIENLQEMRRGMRRAVGLLCGAERSTA</sequence>
<reference evidence="3" key="1">
    <citation type="submission" date="2016-11" db="UniProtKB">
        <authorList>
            <consortium name="WormBaseParasite"/>
        </authorList>
    </citation>
    <scope>IDENTIFICATION</scope>
</reference>
<organism evidence="2 3">
    <name type="scientific">Heterorhabditis bacteriophora</name>
    <name type="common">Entomopathogenic nematode worm</name>
    <dbReference type="NCBI Taxonomy" id="37862"/>
    <lineage>
        <taxon>Eukaryota</taxon>
        <taxon>Metazoa</taxon>
        <taxon>Ecdysozoa</taxon>
        <taxon>Nematoda</taxon>
        <taxon>Chromadorea</taxon>
        <taxon>Rhabditida</taxon>
        <taxon>Rhabditina</taxon>
        <taxon>Rhabditomorpha</taxon>
        <taxon>Strongyloidea</taxon>
        <taxon>Heterorhabditidae</taxon>
        <taxon>Heterorhabditis</taxon>
    </lineage>
</organism>
<feature type="coiled-coil region" evidence="1">
    <location>
        <begin position="17"/>
        <end position="44"/>
    </location>
</feature>
<dbReference type="Proteomes" id="UP000095283">
    <property type="component" value="Unplaced"/>
</dbReference>
<proteinExistence type="predicted"/>
<dbReference type="AlphaFoldDB" id="A0A1I7XPS9"/>
<evidence type="ECO:0000256" key="1">
    <source>
        <dbReference type="SAM" id="Coils"/>
    </source>
</evidence>
<keyword evidence="1" id="KW-0175">Coiled coil</keyword>
<name>A0A1I7XPS9_HETBA</name>
<dbReference type="WBParaSite" id="Hba_19741">
    <property type="protein sequence ID" value="Hba_19741"/>
    <property type="gene ID" value="Hba_19741"/>
</dbReference>
<protein>
    <submittedName>
        <fullName evidence="3">Rx_N domain-containing protein</fullName>
    </submittedName>
</protein>
<evidence type="ECO:0000313" key="2">
    <source>
        <dbReference type="Proteomes" id="UP000095283"/>
    </source>
</evidence>
<evidence type="ECO:0000313" key="3">
    <source>
        <dbReference type="WBParaSite" id="Hba_19741"/>
    </source>
</evidence>
<keyword evidence="2" id="KW-1185">Reference proteome</keyword>
<accession>A0A1I7XPS9</accession>